<dbReference type="GeneID" id="31359046"/>
<dbReference type="InParanoid" id="D3B548"/>
<dbReference type="Proteomes" id="UP000001396">
    <property type="component" value="Unassembled WGS sequence"/>
</dbReference>
<reference evidence="2 3" key="1">
    <citation type="journal article" date="2011" name="Genome Res.">
        <title>Phylogeny-wide analysis of social amoeba genomes highlights ancient origins for complex intercellular communication.</title>
        <authorList>
            <person name="Heidel A.J."/>
            <person name="Lawal H.M."/>
            <person name="Felder M."/>
            <person name="Schilde C."/>
            <person name="Helps N.R."/>
            <person name="Tunggal B."/>
            <person name="Rivero F."/>
            <person name="John U."/>
            <person name="Schleicher M."/>
            <person name="Eichinger L."/>
            <person name="Platzer M."/>
            <person name="Noegel A.A."/>
            <person name="Schaap P."/>
            <person name="Gloeckner G."/>
        </authorList>
    </citation>
    <scope>NUCLEOTIDE SEQUENCE [LARGE SCALE GENOMIC DNA]</scope>
    <source>
        <strain evidence="3">ATCC 26659 / Pp 5 / PN500</strain>
    </source>
</reference>
<evidence type="ECO:0000256" key="1">
    <source>
        <dbReference type="SAM" id="SignalP"/>
    </source>
</evidence>
<accession>D3B548</accession>
<keyword evidence="1" id="KW-0732">Signal</keyword>
<keyword evidence="3" id="KW-1185">Reference proteome</keyword>
<evidence type="ECO:0000313" key="2">
    <source>
        <dbReference type="EMBL" id="EFA83413.1"/>
    </source>
</evidence>
<feature type="signal peptide" evidence="1">
    <location>
        <begin position="1"/>
        <end position="22"/>
    </location>
</feature>
<gene>
    <name evidence="2" type="ORF">PPL_03559</name>
</gene>
<dbReference type="AlphaFoldDB" id="D3B548"/>
<dbReference type="RefSeq" id="XP_020435530.1">
    <property type="nucleotide sequence ID" value="XM_020574488.1"/>
</dbReference>
<organism evidence="2 3">
    <name type="scientific">Heterostelium pallidum (strain ATCC 26659 / Pp 5 / PN500)</name>
    <name type="common">Cellular slime mold</name>
    <name type="synonym">Polysphondylium pallidum</name>
    <dbReference type="NCBI Taxonomy" id="670386"/>
    <lineage>
        <taxon>Eukaryota</taxon>
        <taxon>Amoebozoa</taxon>
        <taxon>Evosea</taxon>
        <taxon>Eumycetozoa</taxon>
        <taxon>Dictyostelia</taxon>
        <taxon>Acytosteliales</taxon>
        <taxon>Acytosteliaceae</taxon>
        <taxon>Heterostelium</taxon>
    </lineage>
</organism>
<comment type="caution">
    <text evidence="2">The sequence shown here is derived from an EMBL/GenBank/DDBJ whole genome shotgun (WGS) entry which is preliminary data.</text>
</comment>
<dbReference type="EMBL" id="ADBJ01000015">
    <property type="protein sequence ID" value="EFA83413.1"/>
    <property type="molecule type" value="Genomic_DNA"/>
</dbReference>
<evidence type="ECO:0000313" key="3">
    <source>
        <dbReference type="Proteomes" id="UP000001396"/>
    </source>
</evidence>
<proteinExistence type="predicted"/>
<name>D3B548_HETP5</name>
<protein>
    <submittedName>
        <fullName evidence="2">Uncharacterized protein</fullName>
    </submittedName>
</protein>
<sequence length="98" mass="10284">MFNKTIILVLALLFIISVTCEAEKGPNCSTVQCLEVNPTQCELEGGIFIDSHPEIGLCCGRCLSGIFRQPDCSGAICADCIGTVPPGECCPICGGEES</sequence>
<feature type="chain" id="PRO_5003041933" evidence="1">
    <location>
        <begin position="23"/>
        <end position="98"/>
    </location>
</feature>